<organism evidence="1 2">
    <name type="scientific">Grifola frondosa</name>
    <name type="common">Maitake</name>
    <name type="synonym">Polyporus frondosus</name>
    <dbReference type="NCBI Taxonomy" id="5627"/>
    <lineage>
        <taxon>Eukaryota</taxon>
        <taxon>Fungi</taxon>
        <taxon>Dikarya</taxon>
        <taxon>Basidiomycota</taxon>
        <taxon>Agaricomycotina</taxon>
        <taxon>Agaricomycetes</taxon>
        <taxon>Polyporales</taxon>
        <taxon>Grifolaceae</taxon>
        <taxon>Grifola</taxon>
    </lineage>
</organism>
<evidence type="ECO:0000313" key="2">
    <source>
        <dbReference type="Proteomes" id="UP000092993"/>
    </source>
</evidence>
<dbReference type="Proteomes" id="UP000092993">
    <property type="component" value="Unassembled WGS sequence"/>
</dbReference>
<name>A0A1C7MBD3_GRIFR</name>
<dbReference type="STRING" id="5627.A0A1C7MBD3"/>
<dbReference type="AlphaFoldDB" id="A0A1C7MBD3"/>
<keyword evidence="2" id="KW-1185">Reference proteome</keyword>
<reference evidence="1 2" key="1">
    <citation type="submission" date="2016-03" db="EMBL/GenBank/DDBJ databases">
        <title>Whole genome sequencing of Grifola frondosa 9006-11.</title>
        <authorList>
            <person name="Min B."/>
            <person name="Park H."/>
            <person name="Kim J.-G."/>
            <person name="Cho H."/>
            <person name="Oh Y.-L."/>
            <person name="Kong W.-S."/>
            <person name="Choi I.-G."/>
        </authorList>
    </citation>
    <scope>NUCLEOTIDE SEQUENCE [LARGE SCALE GENOMIC DNA]</scope>
    <source>
        <strain evidence="1 2">9006-11</strain>
    </source>
</reference>
<sequence length="62" mass="7317">MHQATLEHLAEMYRRLCEEVQKPENKYEAASTLLGSKWPFGQVHLLWQIFRLQEKMEEGAVS</sequence>
<protein>
    <submittedName>
        <fullName evidence="1">Uncharacterized protein</fullName>
    </submittedName>
</protein>
<evidence type="ECO:0000313" key="1">
    <source>
        <dbReference type="EMBL" id="OBZ72284.1"/>
    </source>
</evidence>
<proteinExistence type="predicted"/>
<dbReference type="EMBL" id="LUGG01000009">
    <property type="protein sequence ID" value="OBZ72284.1"/>
    <property type="molecule type" value="Genomic_DNA"/>
</dbReference>
<gene>
    <name evidence="1" type="ORF">A0H81_07481</name>
</gene>
<comment type="caution">
    <text evidence="1">The sequence shown here is derived from an EMBL/GenBank/DDBJ whole genome shotgun (WGS) entry which is preliminary data.</text>
</comment>
<accession>A0A1C7MBD3</accession>
<dbReference type="OrthoDB" id="272987at2759"/>